<dbReference type="AlphaFoldDB" id="A0A221MHS5"/>
<dbReference type="InterPro" id="IPR016181">
    <property type="entry name" value="Acyl_CoA_acyltransferase"/>
</dbReference>
<keyword evidence="2" id="KW-0808">Transferase</keyword>
<proteinExistence type="predicted"/>
<dbReference type="OrthoDB" id="6382410at2"/>
<dbReference type="Proteomes" id="UP000204391">
    <property type="component" value="Chromosome"/>
</dbReference>
<name>A0A221MHS5_9BACI</name>
<evidence type="ECO:0000313" key="3">
    <source>
        <dbReference type="Proteomes" id="UP000204391"/>
    </source>
</evidence>
<dbReference type="EMBL" id="CP022437">
    <property type="protein sequence ID" value="ASN07162.1"/>
    <property type="molecule type" value="Genomic_DNA"/>
</dbReference>
<dbReference type="GO" id="GO:0016747">
    <property type="term" value="F:acyltransferase activity, transferring groups other than amino-acyl groups"/>
    <property type="evidence" value="ECO:0007669"/>
    <property type="project" value="InterPro"/>
</dbReference>
<dbReference type="InterPro" id="IPR000182">
    <property type="entry name" value="GNAT_dom"/>
</dbReference>
<organism evidence="2 3">
    <name type="scientific">Virgibacillus necropolis</name>
    <dbReference type="NCBI Taxonomy" id="163877"/>
    <lineage>
        <taxon>Bacteria</taxon>
        <taxon>Bacillati</taxon>
        <taxon>Bacillota</taxon>
        <taxon>Bacilli</taxon>
        <taxon>Bacillales</taxon>
        <taxon>Bacillaceae</taxon>
        <taxon>Virgibacillus</taxon>
    </lineage>
</organism>
<accession>A0A221MHS5</accession>
<dbReference type="KEGG" id="vne:CFK40_20225"/>
<evidence type="ECO:0000313" key="2">
    <source>
        <dbReference type="EMBL" id="ASN07162.1"/>
    </source>
</evidence>
<dbReference type="Pfam" id="PF00583">
    <property type="entry name" value="Acetyltransf_1"/>
    <property type="match status" value="1"/>
</dbReference>
<dbReference type="RefSeq" id="WP_089534156.1">
    <property type="nucleotide sequence ID" value="NZ_CP022437.1"/>
</dbReference>
<evidence type="ECO:0000259" key="1">
    <source>
        <dbReference type="PROSITE" id="PS51186"/>
    </source>
</evidence>
<dbReference type="SUPFAM" id="SSF55729">
    <property type="entry name" value="Acyl-CoA N-acyltransferases (Nat)"/>
    <property type="match status" value="1"/>
</dbReference>
<feature type="domain" description="N-acetyltransferase" evidence="1">
    <location>
        <begin position="10"/>
        <end position="175"/>
    </location>
</feature>
<dbReference type="PROSITE" id="PS51186">
    <property type="entry name" value="GNAT"/>
    <property type="match status" value="1"/>
</dbReference>
<protein>
    <submittedName>
        <fullName evidence="2">GNAT family N-acetyltransferase</fullName>
    </submittedName>
</protein>
<sequence length="175" mass="20090">MFKTEEFSSNIIRQATNEDSEQIIKMLMDAASWLKENGIDQWSYLHSGKENHEIESAILKGTTFVVEDVTGKLIASFNLSSEQNDWDFELWGNNDDQSAYLHRVVVARDQHNKQLGKDLVAWMIDNINLTNGSIRLDCVGHNQILNRFYKDIGFRFIGLHDMGGTLFAKYERTIG</sequence>
<reference evidence="2 3" key="1">
    <citation type="journal article" date="2003" name="Int. J. Syst. Evol. Microbiol.">
        <title>Virgibacillus carmonensis sp. nov., Virgibacillus necropolis sp. nov. and Virgibacillus picturae sp. nov., three novel species isolated from deteriorated mural paintings, transfer of the species of the genus salibacillus to Virgibacillus, as Virgibacillus marismortui comb. nov. and Virgibacillus salexigens comb. nov., and emended description of the genus Virgibacillus.</title>
        <authorList>
            <person name="Heyrman J."/>
            <person name="Logan N.A."/>
            <person name="Busse H.J."/>
            <person name="Balcaen A."/>
            <person name="Lebbe L."/>
            <person name="Rodriguez-Diaz M."/>
            <person name="Swings J."/>
            <person name="De Vos P."/>
        </authorList>
    </citation>
    <scope>NUCLEOTIDE SEQUENCE [LARGE SCALE GENOMIC DNA]</scope>
    <source>
        <strain evidence="2 3">LMG 19488</strain>
    </source>
</reference>
<keyword evidence="3" id="KW-1185">Reference proteome</keyword>
<dbReference type="Gene3D" id="3.40.630.30">
    <property type="match status" value="1"/>
</dbReference>
<gene>
    <name evidence="2" type="ORF">CFK40_20225</name>
</gene>